<gene>
    <name evidence="2" type="ORF">A9O66_24910</name>
</gene>
<sequence length="309" mass="34332">MRPCRRFVAPSGEIQKKHNHACRGFQMTPFSAGESRPLTTLPVLACDCHMHVFDSTRMPVAGAVVTPPTASIDDYRKLQARLGSSRHVLVQPSTYGTDNSLMVSVLERNRDTARGIAVVDESVTDAELDLLNDAGVVGIRFNQVQAGATRLEMLQALAARISRLGWHIQLHLTGEQLVEAAQPLLALDIPIVLDHYARIYHVPGIASEVGKNLLRLMESGRVWLKLSAPYLSSQSDQPPYPDLAQTVATLCQRFSDRLVWGTDWPHATEEDKPDDAKMVDWLSDLMPSPELRLRVFADNAAELYRFQGD</sequence>
<name>A0A9Q6WP07_9BURK</name>
<dbReference type="InterPro" id="IPR006680">
    <property type="entry name" value="Amidohydro-rel"/>
</dbReference>
<evidence type="ECO:0000313" key="3">
    <source>
        <dbReference type="Proteomes" id="UP000509548"/>
    </source>
</evidence>
<dbReference type="PANTHER" id="PTHR35563:SF2">
    <property type="entry name" value="BARREL METAL-DEPENDENT HYDROLASE, PUTATIVE (AFU_ORTHOLOGUE AFUA_1G16240)-RELATED"/>
    <property type="match status" value="1"/>
</dbReference>
<dbReference type="GO" id="GO:0016787">
    <property type="term" value="F:hydrolase activity"/>
    <property type="evidence" value="ECO:0007669"/>
    <property type="project" value="InterPro"/>
</dbReference>
<dbReference type="Proteomes" id="UP000509548">
    <property type="component" value="Chromosome 2"/>
</dbReference>
<protein>
    <recommendedName>
        <fullName evidence="1">Amidohydrolase-related domain-containing protein</fullName>
    </recommendedName>
</protein>
<evidence type="ECO:0000259" key="1">
    <source>
        <dbReference type="Pfam" id="PF04909"/>
    </source>
</evidence>
<dbReference type="Gene3D" id="3.20.20.140">
    <property type="entry name" value="Metal-dependent hydrolases"/>
    <property type="match status" value="1"/>
</dbReference>
<dbReference type="Pfam" id="PF04909">
    <property type="entry name" value="Amidohydro_2"/>
    <property type="match status" value="1"/>
</dbReference>
<proteinExistence type="predicted"/>
<dbReference type="InterPro" id="IPR052358">
    <property type="entry name" value="Aro_Compnd_Degr_Hydrolases"/>
</dbReference>
<feature type="domain" description="Amidohydrolase-related" evidence="1">
    <location>
        <begin position="46"/>
        <end position="306"/>
    </location>
</feature>
<dbReference type="EMBL" id="CP015959">
    <property type="protein sequence ID" value="QLB65613.1"/>
    <property type="molecule type" value="Genomic_DNA"/>
</dbReference>
<organism evidence="2 3">
    <name type="scientific">Paraburkholderia caribensis</name>
    <dbReference type="NCBI Taxonomy" id="75105"/>
    <lineage>
        <taxon>Bacteria</taxon>
        <taxon>Pseudomonadati</taxon>
        <taxon>Pseudomonadota</taxon>
        <taxon>Betaproteobacteria</taxon>
        <taxon>Burkholderiales</taxon>
        <taxon>Burkholderiaceae</taxon>
        <taxon>Paraburkholderia</taxon>
    </lineage>
</organism>
<dbReference type="PANTHER" id="PTHR35563">
    <property type="entry name" value="BARREL METAL-DEPENDENT HYDROLASE, PUTATIVE (AFU_ORTHOLOGUE AFUA_1G16240)-RELATED"/>
    <property type="match status" value="1"/>
</dbReference>
<reference evidence="2 3" key="1">
    <citation type="journal article" date="2014" name="Genome Announc.">
        <title>Draft Genome Sequence of the Haloacid-Degrading Burkholderia caribensis Strain MBA4.</title>
        <authorList>
            <person name="Pan Y."/>
            <person name="Kong K.F."/>
            <person name="Tsang J.S."/>
        </authorList>
    </citation>
    <scope>NUCLEOTIDE SEQUENCE [LARGE SCALE GENOMIC DNA]</scope>
    <source>
        <strain evidence="2 3">852011</strain>
    </source>
</reference>
<dbReference type="SUPFAM" id="SSF51556">
    <property type="entry name" value="Metallo-dependent hydrolases"/>
    <property type="match status" value="1"/>
</dbReference>
<accession>A0A9Q6WP07</accession>
<dbReference type="AlphaFoldDB" id="A0A9Q6WP07"/>
<dbReference type="InterPro" id="IPR032466">
    <property type="entry name" value="Metal_Hydrolase"/>
</dbReference>
<evidence type="ECO:0000313" key="2">
    <source>
        <dbReference type="EMBL" id="QLB65613.1"/>
    </source>
</evidence>